<dbReference type="Proteomes" id="UP000015388">
    <property type="component" value="Chromosome"/>
</dbReference>
<evidence type="ECO:0000259" key="1">
    <source>
        <dbReference type="Pfam" id="PF01968"/>
    </source>
</evidence>
<dbReference type="PATRIC" id="fig|1224163.3.peg.2300"/>
<dbReference type="GO" id="GO:0005829">
    <property type="term" value="C:cytosol"/>
    <property type="evidence" value="ECO:0007669"/>
    <property type="project" value="TreeGrafter"/>
</dbReference>
<reference evidence="4 5" key="1">
    <citation type="submission" date="2012-11" db="EMBL/GenBank/DDBJ databases">
        <title>The complete genome sequence of Corynebacterium maris Coryn-1 (=DSM 45190).</title>
        <authorList>
            <person name="Schaffert L."/>
            <person name="Albersmeier A."/>
            <person name="Kalinowski J."/>
            <person name="Ruckert C."/>
        </authorList>
    </citation>
    <scope>NUCLEOTIDE SEQUENCE [LARGE SCALE GENOMIC DNA]</scope>
    <source>
        <strain evidence="5">Coryn-1</strain>
    </source>
</reference>
<dbReference type="InterPro" id="IPR002821">
    <property type="entry name" value="Hydantoinase_A"/>
</dbReference>
<dbReference type="EMBL" id="CP003924">
    <property type="protein sequence ID" value="AGS35752.1"/>
    <property type="molecule type" value="Genomic_DNA"/>
</dbReference>
<feature type="domain" description="Hydantoinase/oxoprolinase N-terminal" evidence="2">
    <location>
        <begin position="15"/>
        <end position="191"/>
    </location>
</feature>
<proteinExistence type="predicted"/>
<name>S5SXA1_9CORY</name>
<dbReference type="eggNOG" id="COG0145">
    <property type="taxonomic scope" value="Bacteria"/>
</dbReference>
<dbReference type="STRING" id="1224163.B841_11400"/>
<dbReference type="RefSeq" id="WP_020935684.1">
    <property type="nucleotide sequence ID" value="NC_021915.1"/>
</dbReference>
<dbReference type="InterPro" id="IPR045079">
    <property type="entry name" value="Oxoprolinase-like"/>
</dbReference>
<dbReference type="GO" id="GO:0006749">
    <property type="term" value="P:glutathione metabolic process"/>
    <property type="evidence" value="ECO:0007669"/>
    <property type="project" value="TreeGrafter"/>
</dbReference>
<dbReference type="PANTHER" id="PTHR11365:SF23">
    <property type="entry name" value="HYPOTHETICAL 5-OXOPROLINASE (EUROFUNG)-RELATED"/>
    <property type="match status" value="1"/>
</dbReference>
<feature type="domain" description="Acetophenone carboxylase-like C-terminal" evidence="3">
    <location>
        <begin position="517"/>
        <end position="673"/>
    </location>
</feature>
<dbReference type="AlphaFoldDB" id="S5SXA1"/>
<evidence type="ECO:0000313" key="5">
    <source>
        <dbReference type="Proteomes" id="UP000015388"/>
    </source>
</evidence>
<dbReference type="OrthoDB" id="9768323at2"/>
<dbReference type="KEGG" id="cmd:B841_11400"/>
<keyword evidence="5" id="KW-1185">Reference proteome</keyword>
<dbReference type="Pfam" id="PF19278">
    <property type="entry name" value="Hydant_A_C"/>
    <property type="match status" value="1"/>
</dbReference>
<evidence type="ECO:0000259" key="2">
    <source>
        <dbReference type="Pfam" id="PF05378"/>
    </source>
</evidence>
<gene>
    <name evidence="4" type="ORF">B841_11400</name>
</gene>
<dbReference type="InterPro" id="IPR008040">
    <property type="entry name" value="Hydant_A_N"/>
</dbReference>
<dbReference type="HOGENOM" id="CLU_002157_1_2_11"/>
<dbReference type="PANTHER" id="PTHR11365">
    <property type="entry name" value="5-OXOPROLINASE RELATED"/>
    <property type="match status" value="1"/>
</dbReference>
<evidence type="ECO:0000313" key="4">
    <source>
        <dbReference type="EMBL" id="AGS35752.1"/>
    </source>
</evidence>
<accession>S5SXA1</accession>
<evidence type="ECO:0000259" key="3">
    <source>
        <dbReference type="Pfam" id="PF19278"/>
    </source>
</evidence>
<dbReference type="GO" id="GO:0017168">
    <property type="term" value="F:5-oxoprolinase (ATP-hydrolyzing) activity"/>
    <property type="evidence" value="ECO:0007669"/>
    <property type="project" value="TreeGrafter"/>
</dbReference>
<organism evidence="4 5">
    <name type="scientific">Corynebacterium maris DSM 45190</name>
    <dbReference type="NCBI Taxonomy" id="1224163"/>
    <lineage>
        <taxon>Bacteria</taxon>
        <taxon>Bacillati</taxon>
        <taxon>Actinomycetota</taxon>
        <taxon>Actinomycetes</taxon>
        <taxon>Mycobacteriales</taxon>
        <taxon>Corynebacteriaceae</taxon>
        <taxon>Corynebacterium</taxon>
    </lineage>
</organism>
<dbReference type="InterPro" id="IPR049517">
    <property type="entry name" value="ACX-like_C"/>
</dbReference>
<dbReference type="Pfam" id="PF01968">
    <property type="entry name" value="Hydantoinase_A"/>
    <property type="match status" value="1"/>
</dbReference>
<protein>
    <submittedName>
        <fullName evidence="4">N-methylhydaintoinase A</fullName>
    </submittedName>
</protein>
<sequence length="677" mass="72487">MTPDPHTESGSDLHIAADTGGTFTDIGIRLPGGGLAVWKVASTPDAPDDAVIEGVTEALRRQDGDPADVTRLVHGTTVATNTVLTRDGARVGLVTTRGFRDVLAIAHQARPSLYDNTVHRAQPLIGDDAIVEVDERVGSGGDVIAALDEGQLKQVAEELRALGLDSLVVSFINAYSNDEHERRAVEILRRENVAPIVVAATSISAEMREYDRTSTAAINAYVQPKVAGYMGRLEERIEQMQIPSQLWIMQSNGGLLNPVTASEHSARTVLSGLAGGVAGASRWARHLELDNVVSFDIGGTSTDIALIRGGEPDETTTGEIDSMPLRLPSIDLHTIGAGGGSIAWRDSGGSLRVGPHSAGADPGPIAYRRGGTELTVTDAHVALGRLGTELLGGEFTLDVETVNRQIASRGEEMGLDPQETAEGIIKVITATMARGIRKVSVERGIDVRSCHLMAFGGAGPLHGADLAHELGMRSVVIPPHPGIASAVGMLDAPVRHDFAAPVHADAGTGLGDLPAEYRRLEQRAEEEMGTADFEGEYLVDARYVGQSYELTIPFLDDFDAQLESFHAAHERRYGFRDEDAAMEIIVVRLIAVIGHDDAPQELHEGSGPEPEPTGRRDVYVDGRWLDVPLYDRAALPPNSTIAGPAILNQFDTTTYVRPDQDCRCDAHGFLHLTPRKK</sequence>
<dbReference type="Pfam" id="PF05378">
    <property type="entry name" value="Hydant_A_N"/>
    <property type="match status" value="1"/>
</dbReference>
<feature type="domain" description="Hydantoinase A/oxoprolinase" evidence="1">
    <location>
        <begin position="212"/>
        <end position="497"/>
    </location>
</feature>